<evidence type="ECO:0000313" key="4">
    <source>
        <dbReference type="EMBL" id="ABG84266.1"/>
    </source>
</evidence>
<keyword evidence="5" id="KW-1185">Reference proteome</keyword>
<dbReference type="PaxDb" id="195103-CPF_0900"/>
<dbReference type="PANTHER" id="PTHR36539:SF2">
    <property type="entry name" value="ETHANOLAMINE UTILIZATION PROTEIN"/>
    <property type="match status" value="1"/>
</dbReference>
<evidence type="ECO:0000313" key="5">
    <source>
        <dbReference type="Proteomes" id="UP000001823"/>
    </source>
</evidence>
<evidence type="ECO:0000256" key="3">
    <source>
        <dbReference type="ARBA" id="ARBA00024446"/>
    </source>
</evidence>
<dbReference type="InterPro" id="IPR004992">
    <property type="entry name" value="EutN_CcmL"/>
</dbReference>
<reference evidence="4 5" key="1">
    <citation type="journal article" date="2006" name="Genome Res.">
        <title>Skewed genomic variability in strains of the toxigenic bacterial pathogen, Clostridium perfringens.</title>
        <authorList>
            <person name="Myers G.S."/>
            <person name="Rasko D.A."/>
            <person name="Cheung J.K."/>
            <person name="Ravel J."/>
            <person name="Seshadri R."/>
            <person name="Deboy R.T."/>
            <person name="Ren Q."/>
            <person name="Varga J."/>
            <person name="Awad M.M."/>
            <person name="Brinkac L.M."/>
            <person name="Daugherty S.C."/>
            <person name="Haft D.H."/>
            <person name="Dodson R.J."/>
            <person name="Madupu R."/>
            <person name="Nelson W.C."/>
            <person name="Rosovitz M.J."/>
            <person name="Sullivan S.A."/>
            <person name="Khouri H."/>
            <person name="Dimitrov G.I."/>
            <person name="Watkins K.L."/>
            <person name="Mulligan S."/>
            <person name="Benton J."/>
            <person name="Radune D."/>
            <person name="Fisher D.J."/>
            <person name="Atkins H.S."/>
            <person name="Hiscox T."/>
            <person name="Jost B.H."/>
            <person name="Billington S.J."/>
            <person name="Songer J.G."/>
            <person name="McClane B.A."/>
            <person name="Titball R.W."/>
            <person name="Rood J.I."/>
            <person name="Melville S.B."/>
            <person name="Paulsen I.T."/>
        </authorList>
    </citation>
    <scope>NUCLEOTIDE SEQUENCE [LARGE SCALE GENOMIC DNA]</scope>
    <source>
        <strain evidence="5">ATCC 13124 / DSM 756 / JCM 1290 / NCIMB 6125 / NCTC 8237 / S 107 / Type A</strain>
    </source>
</reference>
<dbReference type="AlphaFoldDB" id="A0A0H2YTC6"/>
<accession>A0A0H2YTC6</accession>
<dbReference type="HOGENOM" id="CLU_148498_2_2_9"/>
<dbReference type="PROSITE" id="PS51932">
    <property type="entry name" value="BMV"/>
    <property type="match status" value="1"/>
</dbReference>
<dbReference type="STRING" id="195103.CPF_0900"/>
<evidence type="ECO:0000256" key="2">
    <source>
        <dbReference type="ARBA" id="ARBA00023669"/>
    </source>
</evidence>
<sequence>MEIGRVVGNVWATRKDEKLNGQKFLIVKLLVSKDKEKEGLFVAADNAGAGIGDIVLITKGGAARQSIGNREVPIDAAIVGIVDSIDIEED</sequence>
<dbReference type="CDD" id="cd01614">
    <property type="entry name" value="EutN_CcmL"/>
    <property type="match status" value="1"/>
</dbReference>
<dbReference type="eggNOG" id="COG4576">
    <property type="taxonomic scope" value="Bacteria"/>
</dbReference>
<dbReference type="KEGG" id="cpf:CPF_0900"/>
<keyword evidence="2" id="KW-1282">Carboxysome</keyword>
<dbReference type="RefSeq" id="WP_003453956.1">
    <property type="nucleotide sequence ID" value="NC_008261.1"/>
</dbReference>
<proteinExistence type="predicted"/>
<protein>
    <submittedName>
        <fullName evidence="4">Ethanolamine utilization protein EutN</fullName>
    </submittedName>
</protein>
<dbReference type="PANTHER" id="PTHR36539">
    <property type="entry name" value="ETHANOLAMINE UTILIZATION PROTEIN EUTN"/>
    <property type="match status" value="1"/>
</dbReference>
<keyword evidence="3" id="KW-1283">Bacterial microcompartment</keyword>
<dbReference type="Pfam" id="PF03319">
    <property type="entry name" value="EutN_CcmL"/>
    <property type="match status" value="1"/>
</dbReference>
<dbReference type="EMBL" id="CP000246">
    <property type="protein sequence ID" value="ABG84266.1"/>
    <property type="molecule type" value="Genomic_DNA"/>
</dbReference>
<dbReference type="InterPro" id="IPR036677">
    <property type="entry name" value="EutN_CcmL_sf"/>
</dbReference>
<name>A0A0H2YTC6_CLOP1</name>
<dbReference type="GO" id="GO:0031470">
    <property type="term" value="C:carboxysome"/>
    <property type="evidence" value="ECO:0007669"/>
    <property type="project" value="UniProtKB-SubCell"/>
</dbReference>
<evidence type="ECO:0000256" key="1">
    <source>
        <dbReference type="ARBA" id="ARBA00023587"/>
    </source>
</evidence>
<organism evidence="4 5">
    <name type="scientific">Clostridium perfringens (strain ATCC 13124 / DSM 756 / JCM 1290 / NCIMB 6125 / NCTC 8237 / Type A)</name>
    <dbReference type="NCBI Taxonomy" id="195103"/>
    <lineage>
        <taxon>Bacteria</taxon>
        <taxon>Bacillati</taxon>
        <taxon>Bacillota</taxon>
        <taxon>Clostridia</taxon>
        <taxon>Eubacteriales</taxon>
        <taxon>Clostridiaceae</taxon>
        <taxon>Clostridium</taxon>
    </lineage>
</organism>
<dbReference type="Proteomes" id="UP000001823">
    <property type="component" value="Chromosome"/>
</dbReference>
<dbReference type="Gene3D" id="2.40.50.220">
    <property type="entry name" value="EutN/Ccml"/>
    <property type="match status" value="1"/>
</dbReference>
<comment type="subcellular location">
    <subcellularLocation>
        <location evidence="1">Carboxysome</location>
    </subcellularLocation>
</comment>
<gene>
    <name evidence="4" type="ordered locus">CPF_0900</name>
</gene>
<dbReference type="SUPFAM" id="SSF159133">
    <property type="entry name" value="EutN/CcmL-like"/>
    <property type="match status" value="1"/>
</dbReference>